<dbReference type="SMART" id="SM00086">
    <property type="entry name" value="PAC"/>
    <property type="match status" value="2"/>
</dbReference>
<dbReference type="InterPro" id="IPR029787">
    <property type="entry name" value="Nucleotide_cyclase"/>
</dbReference>
<dbReference type="Proteomes" id="UP001500827">
    <property type="component" value="Unassembled WGS sequence"/>
</dbReference>
<dbReference type="InterPro" id="IPR000014">
    <property type="entry name" value="PAS"/>
</dbReference>
<dbReference type="SUPFAM" id="SSF141868">
    <property type="entry name" value="EAL domain-like"/>
    <property type="match status" value="1"/>
</dbReference>
<dbReference type="NCBIfam" id="TIGR00229">
    <property type="entry name" value="sensory_box"/>
    <property type="match status" value="1"/>
</dbReference>
<dbReference type="Pfam" id="PF08447">
    <property type="entry name" value="PAS_3"/>
    <property type="match status" value="1"/>
</dbReference>
<dbReference type="PROSITE" id="PS50883">
    <property type="entry name" value="EAL"/>
    <property type="match status" value="1"/>
</dbReference>
<evidence type="ECO:0000259" key="2">
    <source>
        <dbReference type="PROSITE" id="PS50113"/>
    </source>
</evidence>
<dbReference type="PROSITE" id="PS50113">
    <property type="entry name" value="PAC"/>
    <property type="match status" value="1"/>
</dbReference>
<protein>
    <submittedName>
        <fullName evidence="5">EAL domain-containing protein</fullName>
    </submittedName>
</protein>
<evidence type="ECO:0000259" key="4">
    <source>
        <dbReference type="PROSITE" id="PS50887"/>
    </source>
</evidence>
<dbReference type="InterPro" id="IPR052155">
    <property type="entry name" value="Biofilm_reg_signaling"/>
</dbReference>
<dbReference type="InterPro" id="IPR035965">
    <property type="entry name" value="PAS-like_dom_sf"/>
</dbReference>
<name>A0ABP7L3V9_9SPHN</name>
<proteinExistence type="predicted"/>
<dbReference type="InterPro" id="IPR043128">
    <property type="entry name" value="Rev_trsase/Diguanyl_cyclase"/>
</dbReference>
<keyword evidence="6" id="KW-1185">Reference proteome</keyword>
<dbReference type="CDD" id="cd01948">
    <property type="entry name" value="EAL"/>
    <property type="match status" value="1"/>
</dbReference>
<dbReference type="PANTHER" id="PTHR44757:SF2">
    <property type="entry name" value="BIOFILM ARCHITECTURE MAINTENANCE PROTEIN MBAA"/>
    <property type="match status" value="1"/>
</dbReference>
<evidence type="ECO:0000259" key="1">
    <source>
        <dbReference type="PROSITE" id="PS50112"/>
    </source>
</evidence>
<dbReference type="PANTHER" id="PTHR44757">
    <property type="entry name" value="DIGUANYLATE CYCLASE DGCP"/>
    <property type="match status" value="1"/>
</dbReference>
<evidence type="ECO:0000313" key="6">
    <source>
        <dbReference type="Proteomes" id="UP001500827"/>
    </source>
</evidence>
<dbReference type="Gene3D" id="3.20.20.450">
    <property type="entry name" value="EAL domain"/>
    <property type="match status" value="1"/>
</dbReference>
<dbReference type="Pfam" id="PF00563">
    <property type="entry name" value="EAL"/>
    <property type="match status" value="1"/>
</dbReference>
<feature type="domain" description="PAS" evidence="1">
    <location>
        <begin position="21"/>
        <end position="91"/>
    </location>
</feature>
<dbReference type="NCBIfam" id="TIGR00254">
    <property type="entry name" value="GGDEF"/>
    <property type="match status" value="1"/>
</dbReference>
<dbReference type="Gene3D" id="3.30.450.20">
    <property type="entry name" value="PAS domain"/>
    <property type="match status" value="2"/>
</dbReference>
<reference evidence="6" key="1">
    <citation type="journal article" date="2019" name="Int. J. Syst. Evol. Microbiol.">
        <title>The Global Catalogue of Microorganisms (GCM) 10K type strain sequencing project: providing services to taxonomists for standard genome sequencing and annotation.</title>
        <authorList>
            <consortium name="The Broad Institute Genomics Platform"/>
            <consortium name="The Broad Institute Genome Sequencing Center for Infectious Disease"/>
            <person name="Wu L."/>
            <person name="Ma J."/>
        </authorList>
    </citation>
    <scope>NUCLEOTIDE SEQUENCE [LARGE SCALE GENOMIC DNA]</scope>
    <source>
        <strain evidence="6">JCM 17543</strain>
    </source>
</reference>
<dbReference type="Pfam" id="PF08448">
    <property type="entry name" value="PAS_4"/>
    <property type="match status" value="1"/>
</dbReference>
<dbReference type="CDD" id="cd01949">
    <property type="entry name" value="GGDEF"/>
    <property type="match status" value="1"/>
</dbReference>
<dbReference type="PROSITE" id="PS50112">
    <property type="entry name" value="PAS"/>
    <property type="match status" value="1"/>
</dbReference>
<dbReference type="CDD" id="cd00130">
    <property type="entry name" value="PAS"/>
    <property type="match status" value="1"/>
</dbReference>
<dbReference type="SMART" id="SM00267">
    <property type="entry name" value="GGDEF"/>
    <property type="match status" value="1"/>
</dbReference>
<dbReference type="SMART" id="SM00091">
    <property type="entry name" value="PAS"/>
    <property type="match status" value="2"/>
</dbReference>
<dbReference type="InterPro" id="IPR000160">
    <property type="entry name" value="GGDEF_dom"/>
</dbReference>
<comment type="caution">
    <text evidence="5">The sequence shown here is derived from an EMBL/GenBank/DDBJ whole genome shotgun (WGS) entry which is preliminary data.</text>
</comment>
<dbReference type="PROSITE" id="PS50887">
    <property type="entry name" value="GGDEF"/>
    <property type="match status" value="1"/>
</dbReference>
<dbReference type="SUPFAM" id="SSF55073">
    <property type="entry name" value="Nucleotide cyclase"/>
    <property type="match status" value="1"/>
</dbReference>
<dbReference type="SMART" id="SM00052">
    <property type="entry name" value="EAL"/>
    <property type="match status" value="1"/>
</dbReference>
<dbReference type="EMBL" id="BAABBM010000001">
    <property type="protein sequence ID" value="GAA3894500.1"/>
    <property type="molecule type" value="Genomic_DNA"/>
</dbReference>
<gene>
    <name evidence="5" type="ORF">GCM10022276_12060</name>
</gene>
<feature type="domain" description="EAL" evidence="3">
    <location>
        <begin position="446"/>
        <end position="701"/>
    </location>
</feature>
<evidence type="ECO:0000259" key="3">
    <source>
        <dbReference type="PROSITE" id="PS50883"/>
    </source>
</evidence>
<dbReference type="InterPro" id="IPR001633">
    <property type="entry name" value="EAL_dom"/>
</dbReference>
<dbReference type="InterPro" id="IPR001610">
    <property type="entry name" value="PAC"/>
</dbReference>
<organism evidence="5 6">
    <name type="scientific">Sphingomonas limnosediminicola</name>
    <dbReference type="NCBI Taxonomy" id="940133"/>
    <lineage>
        <taxon>Bacteria</taxon>
        <taxon>Pseudomonadati</taxon>
        <taxon>Pseudomonadota</taxon>
        <taxon>Alphaproteobacteria</taxon>
        <taxon>Sphingomonadales</taxon>
        <taxon>Sphingomonadaceae</taxon>
        <taxon>Sphingomonas</taxon>
    </lineage>
</organism>
<dbReference type="InterPro" id="IPR013656">
    <property type="entry name" value="PAS_4"/>
</dbReference>
<dbReference type="Pfam" id="PF00990">
    <property type="entry name" value="GGDEF"/>
    <property type="match status" value="1"/>
</dbReference>
<dbReference type="SUPFAM" id="SSF55785">
    <property type="entry name" value="PYP-like sensor domain (PAS domain)"/>
    <property type="match status" value="2"/>
</dbReference>
<dbReference type="InterPro" id="IPR000700">
    <property type="entry name" value="PAS-assoc_C"/>
</dbReference>
<dbReference type="Gene3D" id="3.30.70.270">
    <property type="match status" value="1"/>
</dbReference>
<sequence>MDRIFNTATSKQHRARNKRVSPDKLEHILNSIPHVIWSSGPNGQLDFVSNQWTTSFGGDPTEMIGDGWINAVHPEDRDDAVASWMMALEKKSLYQNEFRLKMPSGEYRWVLIKAKPELGRDGQVQHWLGTCTDVHDRIAAQRALAEKERLHRSVLEASADCIKILSLDGRLQLMNRPGLQLMEVPDFSVLSGSFWWDMWPTAMRATVKAAFRDASAGETVRFSGYCPTASAKPKWWDVVVTSIRDEDGAITGVLSISRDSTADREKSDELRWASEHDALTALPNRRAFHNRLRAAVLRSMQNGTKVGLLLIDIDHFKHVNDTLGHAAGDTLLKEFSRRLKHSLRSTDFICRIGGDEFAIIAEEIGSSSDLLMVGETASMAFRAPLRLQGRALCAGASSGGAIFPDDADCANDLFKLADTALYALKAEGRGGTKLFHSYMREEAQRAASQLNLARLAVTDASVRPHYQPKIRLSTGEIAGFEALLRWEHPTQGLQLPETIEEAFKDYELASKIGSLMHAKVMSDLHSWRRCDVNFGRISINASPAEFLRDDYAERLLETLATRGLPPTCLEIEITEHVLMAQGSKYVSRALAALKNAGITIALDDFGTGHSSLSHLRDFPVDVVKIDKSFVKQMTLDPQIVAIVTAVINLAKSLQIESVAEGVETKDQADLLLAAGCGLAQGFLIGPAISSDSITTWIAGRAAA</sequence>
<dbReference type="RefSeq" id="WP_344698776.1">
    <property type="nucleotide sequence ID" value="NZ_BAABBM010000001.1"/>
</dbReference>
<dbReference type="InterPro" id="IPR035919">
    <property type="entry name" value="EAL_sf"/>
</dbReference>
<feature type="domain" description="GGDEF" evidence="4">
    <location>
        <begin position="304"/>
        <end position="437"/>
    </location>
</feature>
<feature type="domain" description="PAC" evidence="2">
    <location>
        <begin position="94"/>
        <end position="146"/>
    </location>
</feature>
<evidence type="ECO:0000313" key="5">
    <source>
        <dbReference type="EMBL" id="GAA3894500.1"/>
    </source>
</evidence>
<accession>A0ABP7L3V9</accession>
<dbReference type="InterPro" id="IPR013655">
    <property type="entry name" value="PAS_fold_3"/>
</dbReference>